<comment type="caution">
    <text evidence="2">The sequence shown here is derived from an EMBL/GenBank/DDBJ whole genome shotgun (WGS) entry which is preliminary data.</text>
</comment>
<dbReference type="AlphaFoldDB" id="A0AAX1QCF4"/>
<dbReference type="RefSeq" id="WP_111922543.1">
    <property type="nucleotide sequence ID" value="NZ_LVYK01000021.1"/>
</dbReference>
<evidence type="ECO:0000313" key="2">
    <source>
        <dbReference type="EMBL" id="RAS77310.1"/>
    </source>
</evidence>
<accession>A0AAX1QCF4</accession>
<organism evidence="2 3">
    <name type="scientific">Priestia endophytica</name>
    <dbReference type="NCBI Taxonomy" id="135735"/>
    <lineage>
        <taxon>Bacteria</taxon>
        <taxon>Bacillati</taxon>
        <taxon>Bacillota</taxon>
        <taxon>Bacilli</taxon>
        <taxon>Bacillales</taxon>
        <taxon>Bacillaceae</taxon>
        <taxon>Priestia</taxon>
    </lineage>
</organism>
<sequence length="95" mass="10398">MIKKGLVSGILLLLIVSVASYFIGDWSYIYYVCGTLGLISIVLALAYFIDSLILGNKGTLSSEKKKRKIGRVEQSKGFIIMAIPNLIAALIYIVI</sequence>
<dbReference type="EMBL" id="LVYK01000021">
    <property type="protein sequence ID" value="RAS77310.1"/>
    <property type="molecule type" value="Genomic_DNA"/>
</dbReference>
<protein>
    <submittedName>
        <fullName evidence="2">Uncharacterized protein</fullName>
    </submittedName>
</protein>
<keyword evidence="1" id="KW-0472">Membrane</keyword>
<gene>
    <name evidence="2" type="ORF">A3864_11860</name>
</gene>
<evidence type="ECO:0000313" key="3">
    <source>
        <dbReference type="Proteomes" id="UP000250174"/>
    </source>
</evidence>
<proteinExistence type="predicted"/>
<keyword evidence="1" id="KW-0812">Transmembrane</keyword>
<dbReference type="Pfam" id="PF17247">
    <property type="entry name" value="DUF5316"/>
    <property type="match status" value="1"/>
</dbReference>
<dbReference type="InterPro" id="IPR035167">
    <property type="entry name" value="DUF5316"/>
</dbReference>
<evidence type="ECO:0000256" key="1">
    <source>
        <dbReference type="SAM" id="Phobius"/>
    </source>
</evidence>
<feature type="transmembrane region" description="Helical" evidence="1">
    <location>
        <begin position="75"/>
        <end position="94"/>
    </location>
</feature>
<dbReference type="Proteomes" id="UP000250174">
    <property type="component" value="Unassembled WGS sequence"/>
</dbReference>
<feature type="transmembrane region" description="Helical" evidence="1">
    <location>
        <begin position="29"/>
        <end position="54"/>
    </location>
</feature>
<name>A0AAX1QCF4_9BACI</name>
<keyword evidence="1" id="KW-1133">Transmembrane helix</keyword>
<reference evidence="2 3" key="1">
    <citation type="submission" date="2016-03" db="EMBL/GenBank/DDBJ databases">
        <title>Comparison of Bacillus endophyticus and B. anthracis characteristics using whole genome sequence analysis and microbiological techniques.</title>
        <authorList>
            <person name="Lekota K.E."/>
            <person name="Mafofo J."/>
            <person name="Rees J."/>
            <person name="Muchadeyi F.C."/>
            <person name="Madoroba E."/>
            <person name="Van Heerden H."/>
        </authorList>
    </citation>
    <scope>NUCLEOTIDE SEQUENCE [LARGE SCALE GENOMIC DNA]</scope>
    <source>
        <strain evidence="2 3">3631_10C</strain>
    </source>
</reference>